<accession>A0A9P6EW08</accession>
<proteinExistence type="predicted"/>
<dbReference type="Proteomes" id="UP000723463">
    <property type="component" value="Unassembled WGS sequence"/>
</dbReference>
<evidence type="ECO:0000313" key="3">
    <source>
        <dbReference type="Proteomes" id="UP000723463"/>
    </source>
</evidence>
<sequence length="143" mass="15351">MSATQSSFHVSDTSSFHVSDTSSFHVSDTSSDDMSPPPLFLLPVSDERRRKITLDELPGMAGAAPGIEFEAMNGGLIDDMFIGEDDGLYIDAEGSLRADMLEQGFVIQGDVSIFSGFPDTPATARALGKHPREESALSERIVP</sequence>
<keyword evidence="3" id="KW-1185">Reference proteome</keyword>
<dbReference type="EMBL" id="JAAAXW010000875">
    <property type="protein sequence ID" value="KAF9536249.1"/>
    <property type="molecule type" value="Genomic_DNA"/>
</dbReference>
<protein>
    <submittedName>
        <fullName evidence="2">Uncharacterized protein</fullName>
    </submittedName>
</protein>
<reference evidence="2" key="1">
    <citation type="journal article" date="2020" name="Fungal Divers.">
        <title>Resolving the Mortierellaceae phylogeny through synthesis of multi-gene phylogenetics and phylogenomics.</title>
        <authorList>
            <person name="Vandepol N."/>
            <person name="Liber J."/>
            <person name="Desiro A."/>
            <person name="Na H."/>
            <person name="Kennedy M."/>
            <person name="Barry K."/>
            <person name="Grigoriev I.V."/>
            <person name="Miller A.N."/>
            <person name="O'Donnell K."/>
            <person name="Stajich J.E."/>
            <person name="Bonito G."/>
        </authorList>
    </citation>
    <scope>NUCLEOTIDE SEQUENCE</scope>
    <source>
        <strain evidence="2">NRRL 2591</strain>
    </source>
</reference>
<evidence type="ECO:0000256" key="1">
    <source>
        <dbReference type="SAM" id="MobiDB-lite"/>
    </source>
</evidence>
<feature type="compositionally biased region" description="Polar residues" evidence="1">
    <location>
        <begin position="1"/>
        <end position="26"/>
    </location>
</feature>
<organism evidence="2 3">
    <name type="scientific">Mortierella hygrophila</name>
    <dbReference type="NCBI Taxonomy" id="979708"/>
    <lineage>
        <taxon>Eukaryota</taxon>
        <taxon>Fungi</taxon>
        <taxon>Fungi incertae sedis</taxon>
        <taxon>Mucoromycota</taxon>
        <taxon>Mortierellomycotina</taxon>
        <taxon>Mortierellomycetes</taxon>
        <taxon>Mortierellales</taxon>
        <taxon>Mortierellaceae</taxon>
        <taxon>Mortierella</taxon>
    </lineage>
</organism>
<feature type="region of interest" description="Disordered" evidence="1">
    <location>
        <begin position="1"/>
        <end position="42"/>
    </location>
</feature>
<name>A0A9P6EW08_9FUNG</name>
<comment type="caution">
    <text evidence="2">The sequence shown here is derived from an EMBL/GenBank/DDBJ whole genome shotgun (WGS) entry which is preliminary data.</text>
</comment>
<dbReference type="AlphaFoldDB" id="A0A9P6EW08"/>
<gene>
    <name evidence="2" type="ORF">EC957_011853</name>
</gene>
<evidence type="ECO:0000313" key="2">
    <source>
        <dbReference type="EMBL" id="KAF9536249.1"/>
    </source>
</evidence>